<evidence type="ECO:0000256" key="7">
    <source>
        <dbReference type="ARBA" id="ARBA00038938"/>
    </source>
</evidence>
<evidence type="ECO:0000313" key="11">
    <source>
        <dbReference type="EMBL" id="KIR37514.1"/>
    </source>
</evidence>
<dbReference type="InterPro" id="IPR027417">
    <property type="entry name" value="P-loop_NTPase"/>
</dbReference>
<comment type="cofactor">
    <cofactor evidence="1">
        <name>Zn(2+)</name>
        <dbReference type="ChEBI" id="CHEBI:29105"/>
    </cofactor>
</comment>
<keyword evidence="5" id="KW-0378">Hydrolase</keyword>
<dbReference type="Proteomes" id="UP000053392">
    <property type="component" value="Unassembled WGS sequence"/>
</dbReference>
<evidence type="ECO:0000256" key="8">
    <source>
        <dbReference type="ARBA" id="ARBA00041763"/>
    </source>
</evidence>
<evidence type="ECO:0000313" key="12">
    <source>
        <dbReference type="Proteomes" id="UP000053392"/>
    </source>
</evidence>
<evidence type="ECO:0000256" key="3">
    <source>
        <dbReference type="ARBA" id="ARBA00022723"/>
    </source>
</evidence>
<dbReference type="InterPro" id="IPR015517">
    <property type="entry name" value="dCMP_deaminase-rel"/>
</dbReference>
<gene>
    <name evidence="11" type="ORF">I313_06515</name>
</gene>
<dbReference type="CDD" id="cd01286">
    <property type="entry name" value="deoxycytidylate_deaminase"/>
    <property type="match status" value="1"/>
</dbReference>
<dbReference type="SUPFAM" id="SSF53927">
    <property type="entry name" value="Cytidine deaminase-like"/>
    <property type="match status" value="1"/>
</dbReference>
<dbReference type="InterPro" id="IPR002125">
    <property type="entry name" value="CMP_dCMP_dom"/>
</dbReference>
<evidence type="ECO:0000256" key="9">
    <source>
        <dbReference type="ARBA" id="ARBA00071582"/>
    </source>
</evidence>
<dbReference type="HOGENOM" id="CLU_047993_0_1_1"/>
<keyword evidence="6" id="KW-0862">Zinc</keyword>
<reference evidence="11 12" key="1">
    <citation type="submission" date="2015-01" db="EMBL/GenBank/DDBJ databases">
        <title>The Genome Sequence of Cryptococcus gattii Ram5.</title>
        <authorList>
            <consortium name="The Broad Institute Genomics Platform"/>
            <person name="Cuomo C."/>
            <person name="Litvintseva A."/>
            <person name="Chen Y."/>
            <person name="Heitman J."/>
            <person name="Sun S."/>
            <person name="Springer D."/>
            <person name="Dromer F."/>
            <person name="Young S."/>
            <person name="Zeng Q."/>
            <person name="Gargeya S."/>
            <person name="Abouelleil A."/>
            <person name="Alvarado L."/>
            <person name="Chapman S.B."/>
            <person name="Gainer-Dewar J."/>
            <person name="Goldberg J."/>
            <person name="Griggs A."/>
            <person name="Gujja S."/>
            <person name="Hansen M."/>
            <person name="Howarth C."/>
            <person name="Imamovic A."/>
            <person name="Larimer J."/>
            <person name="Murphy C."/>
            <person name="Naylor J."/>
            <person name="Pearson M."/>
            <person name="Priest M."/>
            <person name="Roberts A."/>
            <person name="Saif S."/>
            <person name="Shea T."/>
            <person name="Sykes S."/>
            <person name="Wortman J."/>
            <person name="Nusbaum C."/>
            <person name="Birren B."/>
        </authorList>
    </citation>
    <scope>NUCLEOTIDE SEQUENCE [LARGE SCALE GENOMIC DNA]</scope>
    <source>
        <strain evidence="11 12">Ram5</strain>
    </source>
</reference>
<dbReference type="PROSITE" id="PS51747">
    <property type="entry name" value="CYT_DCMP_DEAMINASES_2"/>
    <property type="match status" value="1"/>
</dbReference>
<sequence length="318" mass="36033">MFIAIVGTPSSGKRTVLQYLEKKYGFKHLRLSKGEEQVFANVPDLLDHVTRNWLSHFVTTDLHTYEEIDPFLKRPFFLLVSVDGPLRVRFERERARTEAEGRNITLEDFIDAHDSLLHGLPSTQIHALPALAQGQFMSDFRRILTLAHVHVDNNFTDISALNWYLDRLDLLDEERLRPGWDTYFMTLAALASERSNCMKRRVGALLVRSKRILSTGYNGTPRGTRNCNQGGCSRCNGSARGGEAQENALLEAGRERIGDDSVIYCNTCPCLRCSVKIVQCGVREVVYNQSYSMDEASARVLKEGGVTLRQLHLPSEIW</sequence>
<evidence type="ECO:0000256" key="4">
    <source>
        <dbReference type="ARBA" id="ARBA00022727"/>
    </source>
</evidence>
<evidence type="ECO:0000256" key="2">
    <source>
        <dbReference type="ARBA" id="ARBA00006576"/>
    </source>
</evidence>
<dbReference type="EMBL" id="KN847915">
    <property type="protein sequence ID" value="KIR37514.1"/>
    <property type="molecule type" value="Genomic_DNA"/>
</dbReference>
<dbReference type="AlphaFoldDB" id="A0A0D0UTQ7"/>
<dbReference type="InterPro" id="IPR035105">
    <property type="entry name" value="Deoxycytidylate_deaminase_dom"/>
</dbReference>
<accession>A0A0D0UTQ7</accession>
<evidence type="ECO:0000259" key="10">
    <source>
        <dbReference type="PROSITE" id="PS51747"/>
    </source>
</evidence>
<keyword evidence="4" id="KW-0545">Nucleotide biosynthesis</keyword>
<dbReference type="GO" id="GO:0009165">
    <property type="term" value="P:nucleotide biosynthetic process"/>
    <property type="evidence" value="ECO:0007669"/>
    <property type="project" value="UniProtKB-KW"/>
</dbReference>
<feature type="domain" description="CMP/dCMP-type deaminase" evidence="10">
    <location>
        <begin position="179"/>
        <end position="300"/>
    </location>
</feature>
<dbReference type="InterPro" id="IPR016193">
    <property type="entry name" value="Cytidine_deaminase-like"/>
</dbReference>
<dbReference type="Gene3D" id="3.40.50.300">
    <property type="entry name" value="P-loop containing nucleotide triphosphate hydrolases"/>
    <property type="match status" value="1"/>
</dbReference>
<comment type="similarity">
    <text evidence="2">Belongs to the cytidine and deoxycytidylate deaminase family.</text>
</comment>
<name>A0A0D0UTQ7_9TREE</name>
<evidence type="ECO:0000256" key="1">
    <source>
        <dbReference type="ARBA" id="ARBA00001947"/>
    </source>
</evidence>
<dbReference type="SUPFAM" id="SSF52540">
    <property type="entry name" value="P-loop containing nucleoside triphosphate hydrolases"/>
    <property type="match status" value="1"/>
</dbReference>
<dbReference type="GO" id="GO:0005737">
    <property type="term" value="C:cytoplasm"/>
    <property type="evidence" value="ECO:0007669"/>
    <property type="project" value="TreeGrafter"/>
</dbReference>
<organism evidence="11 12">
    <name type="scientific">Cryptococcus deuterogattii Ram5</name>
    <dbReference type="NCBI Taxonomy" id="1296110"/>
    <lineage>
        <taxon>Eukaryota</taxon>
        <taxon>Fungi</taxon>
        <taxon>Dikarya</taxon>
        <taxon>Basidiomycota</taxon>
        <taxon>Agaricomycotina</taxon>
        <taxon>Tremellomycetes</taxon>
        <taxon>Tremellales</taxon>
        <taxon>Cryptococcaceae</taxon>
        <taxon>Cryptococcus</taxon>
        <taxon>Cryptococcus gattii species complex</taxon>
    </lineage>
</organism>
<dbReference type="PANTHER" id="PTHR11086:SF18">
    <property type="entry name" value="DEOXYCYTIDYLATE DEAMINASE"/>
    <property type="match status" value="1"/>
</dbReference>
<dbReference type="PANTHER" id="PTHR11086">
    <property type="entry name" value="DEOXYCYTIDYLATE DEAMINASE-RELATED"/>
    <property type="match status" value="1"/>
</dbReference>
<dbReference type="GO" id="GO:0004132">
    <property type="term" value="F:dCMP deaminase activity"/>
    <property type="evidence" value="ECO:0007669"/>
    <property type="project" value="UniProtKB-EC"/>
</dbReference>
<evidence type="ECO:0000256" key="6">
    <source>
        <dbReference type="ARBA" id="ARBA00022833"/>
    </source>
</evidence>
<dbReference type="EC" id="3.5.4.12" evidence="7"/>
<dbReference type="FunFam" id="3.40.140.10:FF:000035">
    <property type="entry name" value="dCMP deaminase"/>
    <property type="match status" value="1"/>
</dbReference>
<keyword evidence="3" id="KW-0479">Metal-binding</keyword>
<keyword evidence="12" id="KW-1185">Reference proteome</keyword>
<dbReference type="Pfam" id="PF00383">
    <property type="entry name" value="dCMP_cyt_deam_1"/>
    <property type="match status" value="1"/>
</dbReference>
<dbReference type="Gene3D" id="3.40.140.10">
    <property type="entry name" value="Cytidine Deaminase, domain 2"/>
    <property type="match status" value="1"/>
</dbReference>
<proteinExistence type="inferred from homology"/>
<dbReference type="OrthoDB" id="6710946at2759"/>
<dbReference type="GO" id="GO:0046872">
    <property type="term" value="F:metal ion binding"/>
    <property type="evidence" value="ECO:0007669"/>
    <property type="project" value="UniProtKB-KW"/>
</dbReference>
<protein>
    <recommendedName>
        <fullName evidence="9">Deoxycytidylate deaminase</fullName>
        <ecNumber evidence="7">3.5.4.12</ecNumber>
    </recommendedName>
    <alternativeName>
        <fullName evidence="8">dCMP deaminase</fullName>
    </alternativeName>
</protein>
<evidence type="ECO:0000256" key="5">
    <source>
        <dbReference type="ARBA" id="ARBA00022801"/>
    </source>
</evidence>